<reference evidence="6" key="1">
    <citation type="submission" date="2017-06" db="EMBL/GenBank/DDBJ databases">
        <title>FDA dAtabase for Regulatory Grade micrObial Sequences (FDA-ARGOS): Supporting development and validation of Infectious Disease Dx tests.</title>
        <authorList>
            <person name="Campos J."/>
            <person name="Goldberg B."/>
            <person name="Tallon L."/>
            <person name="Sadzewicz L."/>
            <person name="Sengamalay N."/>
            <person name="Ott S."/>
            <person name="Godinez A."/>
            <person name="Nagaraj S."/>
            <person name="Vavikolanu K."/>
            <person name="Vyas G."/>
            <person name="Nadendla S."/>
            <person name="Aluvathingal J."/>
            <person name="Geyer C."/>
            <person name="Nandy P."/>
            <person name="Hobson J."/>
            <person name="Sichtig H."/>
        </authorList>
    </citation>
    <scope>NUCLEOTIDE SEQUENCE [LARGE SCALE GENOMIC DNA]</scope>
    <source>
        <strain evidence="6">FDAARGOS_285</strain>
    </source>
</reference>
<dbReference type="AlphaFoldDB" id="A0AAI8DGT9"/>
<evidence type="ECO:0000259" key="4">
    <source>
        <dbReference type="Pfam" id="PF08241"/>
    </source>
</evidence>
<name>A0AAI8DGT9_MAMSC</name>
<proteinExistence type="inferred from homology"/>
<evidence type="ECO:0000313" key="5">
    <source>
        <dbReference type="EMBL" id="ASE33166.1"/>
    </source>
</evidence>
<dbReference type="GO" id="GO:0008757">
    <property type="term" value="F:S-adenosylmethionine-dependent methyltransferase activity"/>
    <property type="evidence" value="ECO:0007669"/>
    <property type="project" value="InterPro"/>
</dbReference>
<keyword evidence="3" id="KW-0808">Transferase</keyword>
<dbReference type="CDD" id="cd02440">
    <property type="entry name" value="AdoMet_MTases"/>
    <property type="match status" value="1"/>
</dbReference>
<dbReference type="PANTHER" id="PTHR44942:SF4">
    <property type="entry name" value="METHYLTRANSFERASE TYPE 11 DOMAIN-CONTAINING PROTEIN"/>
    <property type="match status" value="1"/>
</dbReference>
<protein>
    <submittedName>
        <fullName evidence="5">Class I SAM-dependent methyltransferase</fullName>
    </submittedName>
</protein>
<evidence type="ECO:0000256" key="1">
    <source>
        <dbReference type="ARBA" id="ARBA00008361"/>
    </source>
</evidence>
<dbReference type="Pfam" id="PF08241">
    <property type="entry name" value="Methyltransf_11"/>
    <property type="match status" value="1"/>
</dbReference>
<evidence type="ECO:0000313" key="6">
    <source>
        <dbReference type="Proteomes" id="UP000197058"/>
    </source>
</evidence>
<dbReference type="PANTHER" id="PTHR44942">
    <property type="entry name" value="METHYLTRANSF_11 DOMAIN-CONTAINING PROTEIN"/>
    <property type="match status" value="1"/>
</dbReference>
<dbReference type="SUPFAM" id="SSF53335">
    <property type="entry name" value="S-adenosyl-L-methionine-dependent methyltransferases"/>
    <property type="match status" value="1"/>
</dbReference>
<dbReference type="EMBL" id="CP022046">
    <property type="protein sequence ID" value="ASE33166.1"/>
    <property type="molecule type" value="Genomic_DNA"/>
</dbReference>
<evidence type="ECO:0000256" key="3">
    <source>
        <dbReference type="ARBA" id="ARBA00022679"/>
    </source>
</evidence>
<dbReference type="InterPro" id="IPR029063">
    <property type="entry name" value="SAM-dependent_MTases_sf"/>
</dbReference>
<dbReference type="Proteomes" id="UP000197058">
    <property type="component" value="Chromosome"/>
</dbReference>
<keyword evidence="2 5" id="KW-0489">Methyltransferase</keyword>
<dbReference type="InterPro" id="IPR051052">
    <property type="entry name" value="Diverse_substrate_MTase"/>
</dbReference>
<sequence length="259" mass="30084">MNNIFHDEQNKYMYSGRKVDYKWVSLISSIIKKSNIDMDDALDIGCGGGIYTNQLSEFGFKHVLGIDQSEVMIASANEQDYNNHIQFEVGDIFNNHLANQSQNFILSRALIHHIQDLQKTFLETKRILKDNSIFVIQDRTIEDLAIPASSNNLRGYLYEHFSRLRDFDSKRRHSEVDVTNALYDVGFNNVETLKINEIIQSYATIESLQHDYLSRKGRSILFELSDQELKSFVAQFPKYVGDDSPIIEKDQWTLWVAYH</sequence>
<dbReference type="RefSeq" id="WP_088592146.1">
    <property type="nucleotide sequence ID" value="NZ_CP022046.2"/>
</dbReference>
<evidence type="ECO:0000256" key="2">
    <source>
        <dbReference type="ARBA" id="ARBA00022603"/>
    </source>
</evidence>
<accession>A0AAI8DGT9</accession>
<dbReference type="GO" id="GO:0032259">
    <property type="term" value="P:methylation"/>
    <property type="evidence" value="ECO:0007669"/>
    <property type="project" value="UniProtKB-KW"/>
</dbReference>
<dbReference type="Gene3D" id="3.40.50.150">
    <property type="entry name" value="Vaccinia Virus protein VP39"/>
    <property type="match status" value="1"/>
</dbReference>
<comment type="similarity">
    <text evidence="1">Belongs to the methyltransferase superfamily.</text>
</comment>
<feature type="domain" description="Methyltransferase type 11" evidence="4">
    <location>
        <begin position="42"/>
        <end position="136"/>
    </location>
</feature>
<dbReference type="KEGG" id="sscu:CEP64_00690"/>
<dbReference type="InterPro" id="IPR013216">
    <property type="entry name" value="Methyltransf_11"/>
</dbReference>
<organism evidence="5 6">
    <name type="scientific">Mammaliicoccus sciuri</name>
    <name type="common">Staphylococcus sciuri</name>
    <dbReference type="NCBI Taxonomy" id="1296"/>
    <lineage>
        <taxon>Bacteria</taxon>
        <taxon>Bacillati</taxon>
        <taxon>Bacillota</taxon>
        <taxon>Bacilli</taxon>
        <taxon>Bacillales</taxon>
        <taxon>Staphylococcaceae</taxon>
        <taxon>Mammaliicoccus</taxon>
    </lineage>
</organism>
<gene>
    <name evidence="5" type="ORF">CEP64_00690</name>
</gene>